<organism evidence="3 4">
    <name type="scientific">Telmatospirillum siberiense</name>
    <dbReference type="NCBI Taxonomy" id="382514"/>
    <lineage>
        <taxon>Bacteria</taxon>
        <taxon>Pseudomonadati</taxon>
        <taxon>Pseudomonadota</taxon>
        <taxon>Alphaproteobacteria</taxon>
        <taxon>Rhodospirillales</taxon>
        <taxon>Rhodospirillaceae</taxon>
        <taxon>Telmatospirillum</taxon>
    </lineage>
</organism>
<dbReference type="InterPro" id="IPR052894">
    <property type="entry name" value="AsmA-related"/>
</dbReference>
<keyword evidence="1" id="KW-0812">Transmembrane</keyword>
<reference evidence="4" key="1">
    <citation type="submission" date="2017-12" db="EMBL/GenBank/DDBJ databases">
        <title>Draft genome sequence of Telmatospirillum siberiense 26-4b1T, an acidotolerant peatland alphaproteobacterium potentially involved in sulfur cycling.</title>
        <authorList>
            <person name="Hausmann B."/>
            <person name="Pjevac P."/>
            <person name="Schreck K."/>
            <person name="Herbold C.W."/>
            <person name="Daims H."/>
            <person name="Wagner M."/>
            <person name="Pester M."/>
            <person name="Loy A."/>
        </authorList>
    </citation>
    <scope>NUCLEOTIDE SEQUENCE [LARGE SCALE GENOMIC DNA]</scope>
    <source>
        <strain evidence="4">26-4b1</strain>
    </source>
</reference>
<feature type="domain" description="AsmA" evidence="2">
    <location>
        <begin position="854"/>
        <end position="1040"/>
    </location>
</feature>
<evidence type="ECO:0000256" key="1">
    <source>
        <dbReference type="SAM" id="Phobius"/>
    </source>
</evidence>
<dbReference type="GO" id="GO:0090313">
    <property type="term" value="P:regulation of protein targeting to membrane"/>
    <property type="evidence" value="ECO:0007669"/>
    <property type="project" value="TreeGrafter"/>
</dbReference>
<keyword evidence="1" id="KW-1133">Transmembrane helix</keyword>
<sequence length="1127" mass="114854">MPCRAYRSYTVDPSTKGGSVTRKGVGILAGIIVVLSGALVASPALIDWTRFKDDLAVKMEGALGRRLSIDGKVSFSFLPAPSFAAEGVHLSGGDGTDGDMVVSLPKMEIRPRLLPLLTGRLEIASLVLVSPDIRLTRPPRSPLMAPVDAPVSPGVPGAPVVQAPSEVSAPRSAPIDRITIENGSITYLPPGRAPWRFEKVGASVIAQSGGGGRLVGSARLAGLDIGFDGVQGSASGGQPVPVNFTVTSAAGAGALRLGGQMSGSGAERRFAGKLSFKAGDLSRIAAALAGGDGIALPLGNVGLEAAVKGSAREIDLDGLIVTLGGVEGTGNASLSLDETPQADVKLAFGRFDLDSLLAGLRNAGAGGIGGTSSSSPPSSPPVEPARAAGIVLPGGFSATVDLGAEVTVFHGGLLRGVHVNAALVNGEVTINQASLSLPGNSEVNLFGFLVSPDGVPSFEGSFEAASDDLRGLLDWLKVDTKTVPADRLHGARLASKLRVRPGEIVLDGTQIRLDGARIDAAAMIRLGERPAVGASFAVDSLNLDAYWPSLRQDPPAASGGDGQTTGAPVSATLPDLSWLGQMDANVKGRIGQMTVRGTTVREVSVDGAWQGGRLTVADLSAADVAGADMHLDGAVDGLAEGNPVLHAVHYGLRSKQPDHLIRQLGLPGPVDAGRLGSVALSGTLDGGLDGLSIDSRNEVAGGVVSLSGKIAQPLLSPHFDGTVEITHGNALQVIGLFAPAYRPSGNLGGLSVNARAGIDAGGAQLSDLRLKAGPLAVSGNIRLALAGKPRIEAALSAGDIPLDVLLPSSRPERRALPAPPAPKEEPRHGVPAVATDKVSAAPRAVVASGAIPDRWSRNPSDLSWLNSVDGTIKIDAKSLSFGRNRINGFSIGLDLANATLSLQRLGGQLYGGDLSGGGRLSADGKLALQVALAHAQARDALLGVADIDVAEGGLDADVALNTSGLSSAEWIGRLAGSGKFSIRDGVIRGFDLKAVDDRLRALDGPAGLLALLQAGLTGGQSHFSSLSGSFHAGNGLIATDDVRLIADGGGANASAQINLPAYVMDARAEFHLASAPSGPPLTMRLSGPLDGPRRFVDINEIQQWLVSRGKAVKPKDVVKGLLKSFGR</sequence>
<evidence type="ECO:0000313" key="4">
    <source>
        <dbReference type="Proteomes" id="UP000233293"/>
    </source>
</evidence>
<protein>
    <recommendedName>
        <fullName evidence="2">AsmA domain-containing protein</fullName>
    </recommendedName>
</protein>
<keyword evidence="1" id="KW-0472">Membrane</keyword>
<dbReference type="AlphaFoldDB" id="A0A2N3PW08"/>
<feature type="transmembrane region" description="Helical" evidence="1">
    <location>
        <begin position="25"/>
        <end position="46"/>
    </location>
</feature>
<dbReference type="PANTHER" id="PTHR30441:SF4">
    <property type="entry name" value="PROTEIN ASMA"/>
    <property type="match status" value="1"/>
</dbReference>
<dbReference type="GO" id="GO:0005886">
    <property type="term" value="C:plasma membrane"/>
    <property type="evidence" value="ECO:0007669"/>
    <property type="project" value="TreeGrafter"/>
</dbReference>
<accession>A0A2N3PW08</accession>
<dbReference type="EMBL" id="PIUM01000010">
    <property type="protein sequence ID" value="PKU24571.1"/>
    <property type="molecule type" value="Genomic_DNA"/>
</dbReference>
<evidence type="ECO:0000259" key="2">
    <source>
        <dbReference type="Pfam" id="PF05170"/>
    </source>
</evidence>
<dbReference type="Proteomes" id="UP000233293">
    <property type="component" value="Unassembled WGS sequence"/>
</dbReference>
<gene>
    <name evidence="3" type="ORF">CWS72_10755</name>
</gene>
<dbReference type="PANTHER" id="PTHR30441">
    <property type="entry name" value="DUF748 DOMAIN-CONTAINING PROTEIN"/>
    <property type="match status" value="1"/>
</dbReference>
<evidence type="ECO:0000313" key="3">
    <source>
        <dbReference type="EMBL" id="PKU24571.1"/>
    </source>
</evidence>
<feature type="domain" description="AsmA" evidence="2">
    <location>
        <begin position="25"/>
        <end position="187"/>
    </location>
</feature>
<dbReference type="InterPro" id="IPR007844">
    <property type="entry name" value="AsmA"/>
</dbReference>
<dbReference type="Pfam" id="PF05170">
    <property type="entry name" value="AsmA"/>
    <property type="match status" value="2"/>
</dbReference>
<name>A0A2N3PW08_9PROT</name>
<keyword evidence="4" id="KW-1185">Reference proteome</keyword>
<proteinExistence type="predicted"/>
<comment type="caution">
    <text evidence="3">The sequence shown here is derived from an EMBL/GenBank/DDBJ whole genome shotgun (WGS) entry which is preliminary data.</text>
</comment>